<protein>
    <submittedName>
        <fullName evidence="1">Uncharacterized protein</fullName>
    </submittedName>
</protein>
<gene>
    <name evidence="1" type="ORF">S12H4_59248</name>
</gene>
<dbReference type="AlphaFoldDB" id="X1VT40"/>
<evidence type="ECO:0000313" key="1">
    <source>
        <dbReference type="EMBL" id="GAJ24052.1"/>
    </source>
</evidence>
<name>X1VT40_9ZZZZ</name>
<comment type="caution">
    <text evidence="1">The sequence shown here is derived from an EMBL/GenBank/DDBJ whole genome shotgun (WGS) entry which is preliminary data.</text>
</comment>
<accession>X1VT40</accession>
<feature type="non-terminal residue" evidence="1">
    <location>
        <position position="1"/>
    </location>
</feature>
<dbReference type="EMBL" id="BARW01038660">
    <property type="protein sequence ID" value="GAJ24052.1"/>
    <property type="molecule type" value="Genomic_DNA"/>
</dbReference>
<sequence length="94" mass="10636">TIKTPGIYLATLYGYFDSNPVGTRRAYIYRNGFIVNQYRKSADLAERTFINIVAIDQFSLNDYLLAKVRQDSGAPLDLMRSGTYSPIFCAQRIG</sequence>
<reference evidence="1" key="1">
    <citation type="journal article" date="2014" name="Front. Microbiol.">
        <title>High frequency of phylogenetically diverse reductive dehalogenase-homologous genes in deep subseafloor sedimentary metagenomes.</title>
        <authorList>
            <person name="Kawai M."/>
            <person name="Futagami T."/>
            <person name="Toyoda A."/>
            <person name="Takaki Y."/>
            <person name="Nishi S."/>
            <person name="Hori S."/>
            <person name="Arai W."/>
            <person name="Tsubouchi T."/>
            <person name="Morono Y."/>
            <person name="Uchiyama I."/>
            <person name="Ito T."/>
            <person name="Fujiyama A."/>
            <person name="Inagaki F."/>
            <person name="Takami H."/>
        </authorList>
    </citation>
    <scope>NUCLEOTIDE SEQUENCE</scope>
    <source>
        <strain evidence="1">Expedition CK06-06</strain>
    </source>
</reference>
<proteinExistence type="predicted"/>
<organism evidence="1">
    <name type="scientific">marine sediment metagenome</name>
    <dbReference type="NCBI Taxonomy" id="412755"/>
    <lineage>
        <taxon>unclassified sequences</taxon>
        <taxon>metagenomes</taxon>
        <taxon>ecological metagenomes</taxon>
    </lineage>
</organism>